<evidence type="ECO:0000256" key="11">
    <source>
        <dbReference type="ARBA" id="ARBA00073785"/>
    </source>
</evidence>
<feature type="transmembrane region" description="Helical" evidence="13">
    <location>
        <begin position="730"/>
        <end position="748"/>
    </location>
</feature>
<dbReference type="InterPro" id="IPR017979">
    <property type="entry name" value="GPCR_3_CS"/>
</dbReference>
<feature type="compositionally biased region" description="Gly residues" evidence="12">
    <location>
        <begin position="1304"/>
        <end position="1314"/>
    </location>
</feature>
<dbReference type="InterPro" id="IPR001828">
    <property type="entry name" value="ANF_lig-bd_rcpt"/>
</dbReference>
<feature type="transmembrane region" description="Helical" evidence="13">
    <location>
        <begin position="689"/>
        <end position="710"/>
    </location>
</feature>
<keyword evidence="9" id="KW-0325">Glycoprotein</keyword>
<dbReference type="GO" id="GO:0005886">
    <property type="term" value="C:plasma membrane"/>
    <property type="evidence" value="ECO:0007669"/>
    <property type="project" value="UniProtKB-SubCell"/>
</dbReference>
<evidence type="ECO:0000256" key="9">
    <source>
        <dbReference type="ARBA" id="ARBA00023180"/>
    </source>
</evidence>
<evidence type="ECO:0000256" key="12">
    <source>
        <dbReference type="SAM" id="MobiDB-lite"/>
    </source>
</evidence>
<feature type="compositionally biased region" description="Basic and acidic residues" evidence="12">
    <location>
        <begin position="976"/>
        <end position="989"/>
    </location>
</feature>
<feature type="domain" description="G-protein coupled receptors family 3 profile" evidence="14">
    <location>
        <begin position="515"/>
        <end position="797"/>
    </location>
</feature>
<dbReference type="SUPFAM" id="SSF53822">
    <property type="entry name" value="Periplasmic binding protein-like I"/>
    <property type="match status" value="1"/>
</dbReference>
<feature type="region of interest" description="Disordered" evidence="12">
    <location>
        <begin position="1156"/>
        <end position="1194"/>
    </location>
</feature>
<feature type="transmembrane region" description="Helical" evidence="13">
    <location>
        <begin position="515"/>
        <end position="540"/>
    </location>
</feature>
<dbReference type="PROSITE" id="PS00981">
    <property type="entry name" value="G_PROTEIN_RECEP_F3_3"/>
    <property type="match status" value="1"/>
</dbReference>
<dbReference type="PANTHER" id="PTHR10519">
    <property type="entry name" value="GABA-B RECEPTOR"/>
    <property type="match status" value="1"/>
</dbReference>
<evidence type="ECO:0000256" key="7">
    <source>
        <dbReference type="ARBA" id="ARBA00023136"/>
    </source>
</evidence>
<dbReference type="InterPro" id="IPR017978">
    <property type="entry name" value="GPCR_3_C"/>
</dbReference>
<feature type="region of interest" description="Disordered" evidence="12">
    <location>
        <begin position="947"/>
        <end position="990"/>
    </location>
</feature>
<keyword evidence="4" id="KW-0732">Signal</keyword>
<feature type="region of interest" description="Disordered" evidence="12">
    <location>
        <begin position="1304"/>
        <end position="1329"/>
    </location>
</feature>
<dbReference type="FunFam" id="3.40.50.2300:FF:000063">
    <property type="entry name" value="Gamma-aminobutyric acid type B receptor subunit"/>
    <property type="match status" value="1"/>
</dbReference>
<keyword evidence="5 13" id="KW-1133">Transmembrane helix</keyword>
<reference evidence="15 16" key="1">
    <citation type="journal article" date="2024" name="Ann. Entomol. Soc. Am.">
        <title>Genomic analyses of the southern and eastern yellowjacket wasps (Hymenoptera: Vespidae) reveal evolutionary signatures of social life.</title>
        <authorList>
            <person name="Catto M.A."/>
            <person name="Caine P.B."/>
            <person name="Orr S.E."/>
            <person name="Hunt B.G."/>
            <person name="Goodisman M.A.D."/>
        </authorList>
    </citation>
    <scope>NUCLEOTIDE SEQUENCE [LARGE SCALE GENOMIC DNA]</scope>
    <source>
        <strain evidence="15">232</strain>
        <tissue evidence="15">Head and thorax</tissue>
    </source>
</reference>
<evidence type="ECO:0000256" key="13">
    <source>
        <dbReference type="SAM" id="Phobius"/>
    </source>
</evidence>
<evidence type="ECO:0000256" key="8">
    <source>
        <dbReference type="ARBA" id="ARBA00023170"/>
    </source>
</evidence>
<keyword evidence="2" id="KW-1003">Cell membrane</keyword>
<evidence type="ECO:0000256" key="2">
    <source>
        <dbReference type="ARBA" id="ARBA00022475"/>
    </source>
</evidence>
<dbReference type="CDD" id="cd06366">
    <property type="entry name" value="PBP1_GABAb_receptor"/>
    <property type="match status" value="1"/>
</dbReference>
<name>A0ABD2BBZ6_VESMC</name>
<feature type="compositionally biased region" description="Basic and acidic residues" evidence="12">
    <location>
        <begin position="958"/>
        <end position="968"/>
    </location>
</feature>
<dbReference type="Gene3D" id="3.40.50.2300">
    <property type="match status" value="3"/>
</dbReference>
<keyword evidence="16" id="KW-1185">Reference proteome</keyword>
<organism evidence="15 16">
    <name type="scientific">Vespula maculifrons</name>
    <name type="common">Eastern yellow jacket</name>
    <name type="synonym">Wasp</name>
    <dbReference type="NCBI Taxonomy" id="7453"/>
    <lineage>
        <taxon>Eukaryota</taxon>
        <taxon>Metazoa</taxon>
        <taxon>Ecdysozoa</taxon>
        <taxon>Arthropoda</taxon>
        <taxon>Hexapoda</taxon>
        <taxon>Insecta</taxon>
        <taxon>Pterygota</taxon>
        <taxon>Neoptera</taxon>
        <taxon>Endopterygota</taxon>
        <taxon>Hymenoptera</taxon>
        <taxon>Apocrita</taxon>
        <taxon>Aculeata</taxon>
        <taxon>Vespoidea</taxon>
        <taxon>Vespidae</taxon>
        <taxon>Vespinae</taxon>
        <taxon>Vespula</taxon>
    </lineage>
</organism>
<protein>
    <recommendedName>
        <fullName evidence="11">Gamma-aminobutyric acid type B receptor subunit 2</fullName>
    </recommendedName>
</protein>
<evidence type="ECO:0000259" key="14">
    <source>
        <dbReference type="PROSITE" id="PS50259"/>
    </source>
</evidence>
<dbReference type="CDD" id="cd15294">
    <property type="entry name" value="7tmC_GABA-B-R2"/>
    <property type="match status" value="1"/>
</dbReference>
<feature type="transmembrane region" description="Helical" evidence="13">
    <location>
        <begin position="631"/>
        <end position="652"/>
    </location>
</feature>
<evidence type="ECO:0000313" key="16">
    <source>
        <dbReference type="Proteomes" id="UP001607303"/>
    </source>
</evidence>
<keyword evidence="6" id="KW-0297">G-protein coupled receptor</keyword>
<feature type="transmembrane region" description="Helical" evidence="13">
    <location>
        <begin position="754"/>
        <end position="775"/>
    </location>
</feature>
<dbReference type="GO" id="GO:0004930">
    <property type="term" value="F:G protein-coupled receptor activity"/>
    <property type="evidence" value="ECO:0007669"/>
    <property type="project" value="UniProtKB-KW"/>
</dbReference>
<evidence type="ECO:0000313" key="15">
    <source>
        <dbReference type="EMBL" id="KAL2730265.1"/>
    </source>
</evidence>
<dbReference type="Pfam" id="PF00003">
    <property type="entry name" value="7tm_3"/>
    <property type="match status" value="1"/>
</dbReference>
<dbReference type="PROSITE" id="PS50259">
    <property type="entry name" value="G_PROTEIN_RECEP_F3_4"/>
    <property type="match status" value="1"/>
</dbReference>
<dbReference type="PRINTS" id="PR01176">
    <property type="entry name" value="GABABRECEPTR"/>
</dbReference>
<evidence type="ECO:0000256" key="4">
    <source>
        <dbReference type="ARBA" id="ARBA00022729"/>
    </source>
</evidence>
<evidence type="ECO:0000256" key="3">
    <source>
        <dbReference type="ARBA" id="ARBA00022692"/>
    </source>
</evidence>
<evidence type="ECO:0000256" key="5">
    <source>
        <dbReference type="ARBA" id="ARBA00022989"/>
    </source>
</evidence>
<keyword evidence="3 13" id="KW-0812">Transmembrane</keyword>
<dbReference type="PANTHER" id="PTHR10519:SF74">
    <property type="entry name" value="GAMMA-AMINOBUTYRIC ACID TYPE B RECEPTOR SUBUNIT 2"/>
    <property type="match status" value="1"/>
</dbReference>
<feature type="transmembrane region" description="Helical" evidence="13">
    <location>
        <begin position="552"/>
        <end position="571"/>
    </location>
</feature>
<keyword evidence="7 13" id="KW-0472">Membrane</keyword>
<dbReference type="InterPro" id="IPR028082">
    <property type="entry name" value="Peripla_BP_I"/>
</dbReference>
<keyword evidence="8 15" id="KW-0675">Receptor</keyword>
<comment type="caution">
    <text evidence="15">The sequence shown here is derived from an EMBL/GenBank/DDBJ whole genome shotgun (WGS) entry which is preliminary data.</text>
</comment>
<dbReference type="Pfam" id="PF01094">
    <property type="entry name" value="ANF_receptor"/>
    <property type="match status" value="1"/>
</dbReference>
<dbReference type="EMBL" id="JAYRBN010000091">
    <property type="protein sequence ID" value="KAL2730265.1"/>
    <property type="molecule type" value="Genomic_DNA"/>
</dbReference>
<proteinExistence type="predicted"/>
<evidence type="ECO:0000256" key="10">
    <source>
        <dbReference type="ARBA" id="ARBA00023224"/>
    </source>
</evidence>
<dbReference type="InterPro" id="IPR002455">
    <property type="entry name" value="GPCR3_GABA-B"/>
</dbReference>
<dbReference type="Proteomes" id="UP001607303">
    <property type="component" value="Unassembled WGS sequence"/>
</dbReference>
<keyword evidence="10" id="KW-0807">Transducer</keyword>
<evidence type="ECO:0000256" key="1">
    <source>
        <dbReference type="ARBA" id="ARBA00004651"/>
    </source>
</evidence>
<gene>
    <name evidence="15" type="ORF">V1477_016076</name>
</gene>
<evidence type="ECO:0000256" key="6">
    <source>
        <dbReference type="ARBA" id="ARBA00023040"/>
    </source>
</evidence>
<accession>A0ABD2BBZ6</accession>
<sequence>MSTTTTKTTKTTKTMKTTTKTTTTMTTTMRTTTIVEENGACFFSGNISLGNYTLSRAIRSTLSYADTHPMFTSNSFPNFFRVVPSENAFNAPRVALLMHFNWTRVGTIYQNEPRYALAHNRLVSDLDKNKMEVVETQSFATEVTAALEKLKEKDVRIILGNFNEVWARRIFCEAYKFGMYGRKYQWVVMGTYAEEWWTLPGGGCAPSELAEALHGAILTDLLPLTTEEDYTVSGIVRMRKGINAKESCMYGIDKECLSETIDVERKKNVTYKTPDQYRVEYDSRRGNEYSRFHGYTYDGIWAVALAIQHVARRIRHFRRNQTISDFKYRDSLWEMLFLEALRNTSFKGVTGPVRFYNNERKAYILLKQFQNRTIGEALQFRHSLTRYFEKLDPGGQEDGSKRRYVTGTSLKQFNKCVGNHAKGFQKMKGYLKKILEIFQECLRIAQGCFSRIFKKLAHPASPEYFSGAEVKVGEYDGVTDTLDLSKGDSLVWRGKSPPKDRTLHIIEHSTVNITIYAVLASAASVGIVMAVVFLAINIRYRNQRYIKMSSPHLNNLIIIGCMFTYSSVIFLGLDSQLSSVTAFPYICTARAWLLMAGFSLAFGSMFSKTWRVHSIFTDVKLNKKVIKDYQLFMVVGVLLVIDLGIMTTWQIADPFYRETKQMEPYPHPSSEDIIIIPENEYCQSNRMTVYMGCIYAYKGLLMIFGAFLAWETRHVSIPALNDSKYVGMSVYNVVIMCVTGAAISFVLADKQDAMFIMLAVFIIFCSTATLCLVFVPKLIELRRNPQGAIDKRMRPTLRPVSKARRDSTVSELEERLKEATTANQKFRKQLLEKDSELQMFLRRLGEDGVADTQEVMDRLTVPRQEGIIKKEEPTIQRHGTQNHKGPSLTTETTDISMSMCSLTSTTVSQAEGDYVNASVVEQAAKKKTTFGKVPAIAVDNERSPLILPSALKQTTGEDTTRRKSHVGDENQDSEPLLERSPEPRSEGKMNVDFVPEAVEETDSIVLEETAIPRDAKIIMKKDEERARLPTPPPSKNVSFSELHDQGYSDQHILPPPLQFVPPRHRHSGFVNVPSHQSLKRRSSVRNDTLAHSHHELSECRRTSVPINSISYISTENVSKSSGKDDIQTSFDKAYVIGECGHRRSLVTGYRCEKHGGRGHSHAMFNGSAETPPAPRRHRKHHDSHNASSPSVPAMVNASYSDTERCEELASAIIQRSVSERSREKCLRGRSGGGHSISECPHRPAASRKIRECRHTESKLRHQQARLEYVQSTPNVATIHNSKYASGNPRAGDVGGSGEGILGSGGVSRSGGGTRVGSRAGPGVTSSGGEIHSAASDGELLDRAILLPIFQKLLTERHKSNARSGYGASIASCPNISIKCDIVEYL</sequence>
<comment type="subcellular location">
    <subcellularLocation>
        <location evidence="1">Cell membrane</location>
        <topology evidence="1">Multi-pass membrane protein</topology>
    </subcellularLocation>
</comment>